<feature type="transmembrane region" description="Helical" evidence="1">
    <location>
        <begin position="23"/>
        <end position="42"/>
    </location>
</feature>
<keyword evidence="1" id="KW-0472">Membrane</keyword>
<dbReference type="AlphaFoldDB" id="A0A2P7B571"/>
<evidence type="ECO:0000256" key="1">
    <source>
        <dbReference type="SAM" id="Phobius"/>
    </source>
</evidence>
<reference evidence="3" key="1">
    <citation type="submission" date="2017-11" db="EMBL/GenBank/DDBJ databases">
        <authorList>
            <person name="Kuznetsova I."/>
            <person name="Sazanova A."/>
            <person name="Chirak E."/>
            <person name="Safronova V."/>
            <person name="Willems A."/>
        </authorList>
    </citation>
    <scope>NUCLEOTIDE SEQUENCE [LARGE SCALE GENOMIC DNA]</scope>
    <source>
        <strain evidence="3">CCBAU 03422</strain>
    </source>
</reference>
<keyword evidence="1" id="KW-0812">Transmembrane</keyword>
<protein>
    <submittedName>
        <fullName evidence="2">Uncharacterized protein</fullName>
    </submittedName>
</protein>
<keyword evidence="1" id="KW-1133">Transmembrane helix</keyword>
<proteinExistence type="predicted"/>
<organism evidence="2 3">
    <name type="scientific">Phyllobacterium sophorae</name>
    <dbReference type="NCBI Taxonomy" id="1520277"/>
    <lineage>
        <taxon>Bacteria</taxon>
        <taxon>Pseudomonadati</taxon>
        <taxon>Pseudomonadota</taxon>
        <taxon>Alphaproteobacteria</taxon>
        <taxon>Hyphomicrobiales</taxon>
        <taxon>Phyllobacteriaceae</taxon>
        <taxon>Phyllobacterium</taxon>
    </lineage>
</organism>
<comment type="caution">
    <text evidence="2">The sequence shown here is derived from an EMBL/GenBank/DDBJ whole genome shotgun (WGS) entry which is preliminary data.</text>
</comment>
<dbReference type="RefSeq" id="WP_106666282.1">
    <property type="nucleotide sequence ID" value="NZ_PGGM01000012.1"/>
</dbReference>
<evidence type="ECO:0000313" key="3">
    <source>
        <dbReference type="Proteomes" id="UP000241764"/>
    </source>
</evidence>
<dbReference type="EMBL" id="PGGM01000012">
    <property type="protein sequence ID" value="PSH61606.1"/>
    <property type="molecule type" value="Genomic_DNA"/>
</dbReference>
<accession>A0A2P7B571</accession>
<keyword evidence="3" id="KW-1185">Reference proteome</keyword>
<dbReference type="Proteomes" id="UP000241764">
    <property type="component" value="Unassembled WGS sequence"/>
</dbReference>
<name>A0A2P7B571_9HYPH</name>
<sequence length="236" mass="26688">MIEYRLFNTKVDGDVGKIVSKKIRWLVTICVIVAAFLGYGFYNSSVFRFRYQVTVEVGTPDGIKSGVSVVEAVYWRNRFGHLFLGPGFPSTILGEALFVDLGRGQNLLPTLTTIESNSRKLTRPEYLPLRLYNLPWGRTNAVDAMKDAIQRANNSGSRMLSFDMLPLLIRFRDIRDPTSFEELDPNDLASKYGPGYSLKSATLKPSTDEITDQLDRILVWLPALKNRRSMGELQNV</sequence>
<dbReference type="OrthoDB" id="7428686at2"/>
<gene>
    <name evidence="2" type="ORF">CU103_22630</name>
</gene>
<evidence type="ECO:0000313" key="2">
    <source>
        <dbReference type="EMBL" id="PSH61606.1"/>
    </source>
</evidence>